<evidence type="ECO:0000256" key="5">
    <source>
        <dbReference type="ARBA" id="ARBA00023163"/>
    </source>
</evidence>
<gene>
    <name evidence="9" type="ORF">EGN73_12635</name>
</gene>
<comment type="caution">
    <text evidence="9">The sequence shown here is derived from an EMBL/GenBank/DDBJ whole genome shotgun (WGS) entry which is preliminary data.</text>
</comment>
<keyword evidence="1 6" id="KW-0597">Phosphoprotein</keyword>
<dbReference type="GO" id="GO:0005829">
    <property type="term" value="C:cytosol"/>
    <property type="evidence" value="ECO:0007669"/>
    <property type="project" value="TreeGrafter"/>
</dbReference>
<keyword evidence="4" id="KW-0238">DNA-binding</keyword>
<evidence type="ECO:0000259" key="8">
    <source>
        <dbReference type="PROSITE" id="PS50112"/>
    </source>
</evidence>
<dbReference type="InterPro" id="IPR001789">
    <property type="entry name" value="Sig_transdc_resp-reg_receiver"/>
</dbReference>
<evidence type="ECO:0000256" key="2">
    <source>
        <dbReference type="ARBA" id="ARBA00023012"/>
    </source>
</evidence>
<dbReference type="CDD" id="cd00156">
    <property type="entry name" value="REC"/>
    <property type="match status" value="1"/>
</dbReference>
<evidence type="ECO:0000259" key="7">
    <source>
        <dbReference type="PROSITE" id="PS50110"/>
    </source>
</evidence>
<dbReference type="Proteomes" id="UP000727490">
    <property type="component" value="Unassembled WGS sequence"/>
</dbReference>
<evidence type="ECO:0000313" key="10">
    <source>
        <dbReference type="Proteomes" id="UP000727490"/>
    </source>
</evidence>
<evidence type="ECO:0000313" key="9">
    <source>
        <dbReference type="EMBL" id="MBW3468653.1"/>
    </source>
</evidence>
<evidence type="ECO:0000256" key="1">
    <source>
        <dbReference type="ARBA" id="ARBA00022553"/>
    </source>
</evidence>
<dbReference type="RefSeq" id="WP_219290294.1">
    <property type="nucleotide sequence ID" value="NZ_RPHB01000005.1"/>
</dbReference>
<dbReference type="PROSITE" id="PS50110">
    <property type="entry name" value="RESPONSE_REGULATORY"/>
    <property type="match status" value="1"/>
</dbReference>
<dbReference type="CDD" id="cd00130">
    <property type="entry name" value="PAS"/>
    <property type="match status" value="1"/>
</dbReference>
<evidence type="ECO:0000256" key="3">
    <source>
        <dbReference type="ARBA" id="ARBA00023015"/>
    </source>
</evidence>
<dbReference type="GO" id="GO:0000156">
    <property type="term" value="F:phosphorelay response regulator activity"/>
    <property type="evidence" value="ECO:0007669"/>
    <property type="project" value="TreeGrafter"/>
</dbReference>
<organism evidence="9 10">
    <name type="scientific">Arthrospiribacter ruber</name>
    <dbReference type="NCBI Taxonomy" id="2487934"/>
    <lineage>
        <taxon>Bacteria</taxon>
        <taxon>Pseudomonadati</taxon>
        <taxon>Bacteroidota</taxon>
        <taxon>Cytophagia</taxon>
        <taxon>Cytophagales</taxon>
        <taxon>Cyclobacteriaceae</taxon>
        <taxon>Arthrospiribacter</taxon>
    </lineage>
</organism>
<proteinExistence type="predicted"/>
<evidence type="ECO:0000256" key="4">
    <source>
        <dbReference type="ARBA" id="ARBA00023125"/>
    </source>
</evidence>
<dbReference type="Pfam" id="PF13426">
    <property type="entry name" value="PAS_9"/>
    <property type="match status" value="1"/>
</dbReference>
<keyword evidence="3" id="KW-0805">Transcription regulation</keyword>
<dbReference type="PROSITE" id="PS50112">
    <property type="entry name" value="PAS"/>
    <property type="match status" value="1"/>
</dbReference>
<dbReference type="PANTHER" id="PTHR48111:SF1">
    <property type="entry name" value="TWO-COMPONENT RESPONSE REGULATOR ORR33"/>
    <property type="match status" value="1"/>
</dbReference>
<protein>
    <submittedName>
        <fullName evidence="9">PAS domain S-box protein</fullName>
    </submittedName>
</protein>
<accession>A0A951IZV8</accession>
<name>A0A951IZV8_9BACT</name>
<dbReference type="SMART" id="SM00091">
    <property type="entry name" value="PAS"/>
    <property type="match status" value="1"/>
</dbReference>
<dbReference type="GO" id="GO:0032993">
    <property type="term" value="C:protein-DNA complex"/>
    <property type="evidence" value="ECO:0007669"/>
    <property type="project" value="TreeGrafter"/>
</dbReference>
<dbReference type="NCBIfam" id="TIGR00229">
    <property type="entry name" value="sensory_box"/>
    <property type="match status" value="1"/>
</dbReference>
<dbReference type="Pfam" id="PF00072">
    <property type="entry name" value="Response_reg"/>
    <property type="match status" value="1"/>
</dbReference>
<dbReference type="GO" id="GO:0006355">
    <property type="term" value="P:regulation of DNA-templated transcription"/>
    <property type="evidence" value="ECO:0007669"/>
    <property type="project" value="TreeGrafter"/>
</dbReference>
<feature type="domain" description="PAS" evidence="8">
    <location>
        <begin position="140"/>
        <end position="211"/>
    </location>
</feature>
<dbReference type="EMBL" id="RPHB01000005">
    <property type="protein sequence ID" value="MBW3468653.1"/>
    <property type="molecule type" value="Genomic_DNA"/>
</dbReference>
<sequence>MKKDSSDYHILVIEDNLGDFMLVQDYLEELIARPQVDHCQSFKEAKSLLASTSKQYDVVLLDLSLPDKSGEDLITETVKLARKNPLIVLTGYTDASFALKSLSLGVSDYLLKDELNATTLFKSITYNIERHKNLKRIQLTEQRYTELFQLSPQPMYIFDEDSLKFLQVNEATIRTYGYSREEFLKMDILHIRNPEEKGRILDTLKKSSSNGHKGEFMGIYEHLKKDGTPITVEIHSNLIEFEGKKARLIIANDITLKIRYLNAIEQQNAKLREIAWIQSHVVRAPLARMMGLIDLIKSNKDNASENGEFLDYVIASAQEVDKIIREISEKSSEIDAGL</sequence>
<dbReference type="InterPro" id="IPR039420">
    <property type="entry name" value="WalR-like"/>
</dbReference>
<feature type="domain" description="Response regulatory" evidence="7">
    <location>
        <begin position="9"/>
        <end position="127"/>
    </location>
</feature>
<dbReference type="AlphaFoldDB" id="A0A951IZV8"/>
<dbReference type="InterPro" id="IPR000014">
    <property type="entry name" value="PAS"/>
</dbReference>
<dbReference type="PANTHER" id="PTHR48111">
    <property type="entry name" value="REGULATOR OF RPOS"/>
    <property type="match status" value="1"/>
</dbReference>
<reference evidence="9 10" key="1">
    <citation type="journal article" date="2020" name="Syst. Appl. Microbiol.">
        <title>Arthrospiribacter ruber gen. nov., sp. nov., a novel bacterium isolated from Arthrospira cultures.</title>
        <authorList>
            <person name="Waleron M."/>
            <person name="Misztak A."/>
            <person name="Waleron M.M."/>
            <person name="Furmaniak M."/>
            <person name="Mrozik A."/>
            <person name="Waleron K."/>
        </authorList>
    </citation>
    <scope>NUCLEOTIDE SEQUENCE [LARGE SCALE GENOMIC DNA]</scope>
    <source>
        <strain evidence="9 10">DPMB0001</strain>
    </source>
</reference>
<feature type="modified residue" description="4-aspartylphosphate" evidence="6">
    <location>
        <position position="62"/>
    </location>
</feature>
<dbReference type="GO" id="GO:0000976">
    <property type="term" value="F:transcription cis-regulatory region binding"/>
    <property type="evidence" value="ECO:0007669"/>
    <property type="project" value="TreeGrafter"/>
</dbReference>
<keyword evidence="10" id="KW-1185">Reference proteome</keyword>
<keyword evidence="5" id="KW-0804">Transcription</keyword>
<keyword evidence="2" id="KW-0902">Two-component regulatory system</keyword>
<evidence type="ECO:0000256" key="6">
    <source>
        <dbReference type="PROSITE-ProRule" id="PRU00169"/>
    </source>
</evidence>
<dbReference type="SMART" id="SM00448">
    <property type="entry name" value="REC"/>
    <property type="match status" value="1"/>
</dbReference>